<dbReference type="EMBL" id="CDMY01000158">
    <property type="protein sequence ID" value="CEL93367.1"/>
    <property type="molecule type" value="Genomic_DNA"/>
</dbReference>
<name>A0A0G4ECD3_VITBC</name>
<dbReference type="VEuPathDB" id="CryptoDB:Vbra_20200"/>
<proteinExistence type="predicted"/>
<feature type="region of interest" description="Disordered" evidence="1">
    <location>
        <begin position="241"/>
        <end position="260"/>
    </location>
</feature>
<protein>
    <submittedName>
        <fullName evidence="2">Uncharacterized protein</fullName>
    </submittedName>
</protein>
<evidence type="ECO:0000313" key="3">
    <source>
        <dbReference type="Proteomes" id="UP000041254"/>
    </source>
</evidence>
<dbReference type="InParanoid" id="A0A0G4ECD3"/>
<keyword evidence="3" id="KW-1185">Reference proteome</keyword>
<accession>A0A0G4ECD3</accession>
<organism evidence="2 3">
    <name type="scientific">Vitrella brassicaformis (strain CCMP3155)</name>
    <dbReference type="NCBI Taxonomy" id="1169540"/>
    <lineage>
        <taxon>Eukaryota</taxon>
        <taxon>Sar</taxon>
        <taxon>Alveolata</taxon>
        <taxon>Colpodellida</taxon>
        <taxon>Vitrellaceae</taxon>
        <taxon>Vitrella</taxon>
    </lineage>
</organism>
<evidence type="ECO:0000313" key="2">
    <source>
        <dbReference type="EMBL" id="CEL93367.1"/>
    </source>
</evidence>
<evidence type="ECO:0000256" key="1">
    <source>
        <dbReference type="SAM" id="MobiDB-lite"/>
    </source>
</evidence>
<reference evidence="2 3" key="1">
    <citation type="submission" date="2014-11" db="EMBL/GenBank/DDBJ databases">
        <authorList>
            <person name="Zhu J."/>
            <person name="Qi W."/>
            <person name="Song R."/>
        </authorList>
    </citation>
    <scope>NUCLEOTIDE SEQUENCE [LARGE SCALE GENOMIC DNA]</scope>
</reference>
<feature type="region of interest" description="Disordered" evidence="1">
    <location>
        <begin position="165"/>
        <end position="229"/>
    </location>
</feature>
<dbReference type="AlphaFoldDB" id="A0A0G4ECD3"/>
<gene>
    <name evidence="2" type="ORF">Vbra_20200</name>
</gene>
<sequence>MHSGEHLFFRAEALPMSNLVLNQNEELQRTYRNLLNKSSVEETISKLISKLEKTMNPPNHPSWDMTDNILQACVCGVLDPRFNITPAERLTFDLRRRCHALAAKMPDNSYTKYLFNILSAFPRSTGREARSLPAERTVHDDGVTVPALFDTPLLRDAYIESVSSREEEPRPFALAKAAQRRQAVSHPQGETLSLASPSAAGGVAKRARMDAAPPAPPARPAPAPAAAGVGRLTPSSVILIEDDSPPASRQGAPPQASPADAIHVKEEPADGAEADGVAEMDVDVDEGDRPVRQLGRVVAEALGLCGGDAEGQKEARISRGGMEGLGDMQEDVEDMDMDIACDEYEDPQDRKMRRLFKDVIAECGAESSQWKTVAEGILSGVYERCHAEELEGKTSDEKRAALDKRHDDVGTCVSVAIRVVKLAKAASLREAVPLRGIETLIQTIILPAVVKGGSPCGRGEVEEIAKSLEDLVRVEERAVAVALLAPMFADLLDNRLAQELFQRLCGVLSRRAVDAALDAFLQRPPSELSEKHLSALPRLIISPSGGVASAPTLQSLLSYLAGPTIAGGFANPVRLVKVASLILSVVQSQAVPSASARRPLLLGVARLLENCRGGCAAPLLNRVQDALDDL</sequence>
<dbReference type="Proteomes" id="UP000041254">
    <property type="component" value="Unassembled WGS sequence"/>
</dbReference>
<feature type="compositionally biased region" description="Pro residues" evidence="1">
    <location>
        <begin position="213"/>
        <end position="223"/>
    </location>
</feature>